<proteinExistence type="predicted"/>
<sequence length="113" mass="12834">MIRSESQEEPQSRGWWEKELGRLCQCLVSVDIDTHRLGKNSAEEAQTSHTPMSSCQDYASRGPQEPWKYLDIFSALPACLCNPVHHLLWLRGSFKWPEAEPKKGCGAAVTYLQ</sequence>
<name>A0ABU7CG95_9TELE</name>
<organism evidence="2 3">
    <name type="scientific">Ataeniobius toweri</name>
    <dbReference type="NCBI Taxonomy" id="208326"/>
    <lineage>
        <taxon>Eukaryota</taxon>
        <taxon>Metazoa</taxon>
        <taxon>Chordata</taxon>
        <taxon>Craniata</taxon>
        <taxon>Vertebrata</taxon>
        <taxon>Euteleostomi</taxon>
        <taxon>Actinopterygii</taxon>
        <taxon>Neopterygii</taxon>
        <taxon>Teleostei</taxon>
        <taxon>Neoteleostei</taxon>
        <taxon>Acanthomorphata</taxon>
        <taxon>Ovalentaria</taxon>
        <taxon>Atherinomorphae</taxon>
        <taxon>Cyprinodontiformes</taxon>
        <taxon>Goodeidae</taxon>
        <taxon>Ataeniobius</taxon>
    </lineage>
</organism>
<gene>
    <name evidence="2" type="ORF">ATANTOWER_026591</name>
</gene>
<evidence type="ECO:0000313" key="3">
    <source>
        <dbReference type="Proteomes" id="UP001345963"/>
    </source>
</evidence>
<evidence type="ECO:0000313" key="2">
    <source>
        <dbReference type="EMBL" id="MED6260698.1"/>
    </source>
</evidence>
<keyword evidence="3" id="KW-1185">Reference proteome</keyword>
<feature type="region of interest" description="Disordered" evidence="1">
    <location>
        <begin position="39"/>
        <end position="58"/>
    </location>
</feature>
<feature type="compositionally biased region" description="Polar residues" evidence="1">
    <location>
        <begin position="43"/>
        <end position="57"/>
    </location>
</feature>
<evidence type="ECO:0000256" key="1">
    <source>
        <dbReference type="SAM" id="MobiDB-lite"/>
    </source>
</evidence>
<accession>A0ABU7CG95</accession>
<reference evidence="2 3" key="1">
    <citation type="submission" date="2021-07" db="EMBL/GenBank/DDBJ databases">
        <authorList>
            <person name="Palmer J.M."/>
        </authorList>
    </citation>
    <scope>NUCLEOTIDE SEQUENCE [LARGE SCALE GENOMIC DNA]</scope>
    <source>
        <strain evidence="2 3">AT_MEX2019</strain>
        <tissue evidence="2">Muscle</tissue>
    </source>
</reference>
<dbReference type="Proteomes" id="UP001345963">
    <property type="component" value="Unassembled WGS sequence"/>
</dbReference>
<protein>
    <submittedName>
        <fullName evidence="2">Uncharacterized protein</fullName>
    </submittedName>
</protein>
<dbReference type="EMBL" id="JAHUTI010089144">
    <property type="protein sequence ID" value="MED6260698.1"/>
    <property type="molecule type" value="Genomic_DNA"/>
</dbReference>
<comment type="caution">
    <text evidence="2">The sequence shown here is derived from an EMBL/GenBank/DDBJ whole genome shotgun (WGS) entry which is preliminary data.</text>
</comment>